<sequence length="642" mass="66777">MAMPAAESLTAPPAPLADARGLLQLLRPAPGRLEFALRLALVCTLSVGVAEWFQTPEVALTAYVGFFLLRADRTTSIVLSAGMLVLASALIGLVALMANFLIGRPAALLASMTLIAAALFFLASASKLAPVGGIVALIVTFALSLIALVPVGELATRALLYAWLMVAIPAGVCVAVNLLAAPAPRRLAERALALRLEAAGAVLRSGKAAERAEMQRLRAQGPQEILGWLRLAALEKRYPATDIAALEHACHATSRVLVLAEVLDAALTDPAARSAIAGTLDDMARILARGGYPVEISLPDIPQAALAPSATQALARLRRTLAHFADEAEPAPPDPDPAPGFFAHDAFSNPLHVRFALKATGAAMFCYLFYNALGWQGIHTAFITCFVVALGTTAETVQKLSLRIAGCLVGAALGVAALLWVLPALDGLAGLLALCFIVTLGATWIAVGSSRIAYAGFQIAFAFYLCVLQGNGPTYDLGVASDRVIGILLGNLVVYLVFTRVWPVSVAQRIDTALAALLRHLARVAKAPETALAAAQLGKAQAAQGAIADDLALLAYEPPQVRPGADWIAQRQRTLQCANALVAPLMLQPGDAALAATLDGLSRQIDAASPPAPTAATALPPALARPVSALAEAVQEQTHAAR</sequence>
<dbReference type="RefSeq" id="WP_175505683.1">
    <property type="nucleotide sequence ID" value="NZ_CP054840.1"/>
</dbReference>
<protein>
    <submittedName>
        <fullName evidence="2">FUSC family protein</fullName>
    </submittedName>
</protein>
<evidence type="ECO:0000256" key="1">
    <source>
        <dbReference type="SAM" id="Phobius"/>
    </source>
</evidence>
<feature type="transmembrane region" description="Helical" evidence="1">
    <location>
        <begin position="131"/>
        <end position="152"/>
    </location>
</feature>
<feature type="transmembrane region" description="Helical" evidence="1">
    <location>
        <begin position="376"/>
        <end position="393"/>
    </location>
</feature>
<dbReference type="InterPro" id="IPR006726">
    <property type="entry name" value="PHBA_efflux_AaeB/fusaric-R"/>
</dbReference>
<reference evidence="2 3" key="1">
    <citation type="submission" date="2020-06" db="EMBL/GenBank/DDBJ databases">
        <title>Acidovorax antarctica sp. nov., isolated from Corinth ice sheet soil, Antarctic Fields Peninsula.</title>
        <authorList>
            <person name="Xu Q."/>
            <person name="Peng F."/>
        </authorList>
    </citation>
    <scope>NUCLEOTIDE SEQUENCE [LARGE SCALE GENOMIC DNA]</scope>
    <source>
        <strain evidence="2 3">16-35-5</strain>
    </source>
</reference>
<organism evidence="2 3">
    <name type="scientific">Comamonas antarctica</name>
    <dbReference type="NCBI Taxonomy" id="2743470"/>
    <lineage>
        <taxon>Bacteria</taxon>
        <taxon>Pseudomonadati</taxon>
        <taxon>Pseudomonadota</taxon>
        <taxon>Betaproteobacteria</taxon>
        <taxon>Burkholderiales</taxon>
        <taxon>Comamonadaceae</taxon>
        <taxon>Comamonas</taxon>
    </lineage>
</organism>
<feature type="transmembrane region" description="Helical" evidence="1">
    <location>
        <begin position="400"/>
        <end position="422"/>
    </location>
</feature>
<dbReference type="EMBL" id="CP054840">
    <property type="protein sequence ID" value="QKV54887.1"/>
    <property type="molecule type" value="Genomic_DNA"/>
</dbReference>
<dbReference type="GO" id="GO:0022857">
    <property type="term" value="F:transmembrane transporter activity"/>
    <property type="evidence" value="ECO:0007669"/>
    <property type="project" value="InterPro"/>
</dbReference>
<keyword evidence="3" id="KW-1185">Reference proteome</keyword>
<feature type="transmembrane region" description="Helical" evidence="1">
    <location>
        <begin position="106"/>
        <end position="124"/>
    </location>
</feature>
<dbReference type="Pfam" id="PF04632">
    <property type="entry name" value="FUSC"/>
    <property type="match status" value="1"/>
</dbReference>
<accession>A0A6N1X6D2</accession>
<feature type="transmembrane region" description="Helical" evidence="1">
    <location>
        <begin position="428"/>
        <end position="447"/>
    </location>
</feature>
<gene>
    <name evidence="2" type="ORF">HUK68_19405</name>
</gene>
<evidence type="ECO:0000313" key="2">
    <source>
        <dbReference type="EMBL" id="QKV54887.1"/>
    </source>
</evidence>
<evidence type="ECO:0000313" key="3">
    <source>
        <dbReference type="Proteomes" id="UP000509579"/>
    </source>
</evidence>
<keyword evidence="1" id="KW-1133">Transmembrane helix</keyword>
<dbReference type="KEGG" id="aant:HUK68_19405"/>
<feature type="transmembrane region" description="Helical" evidence="1">
    <location>
        <begin position="158"/>
        <end position="180"/>
    </location>
</feature>
<feature type="transmembrane region" description="Helical" evidence="1">
    <location>
        <begin position="74"/>
        <end position="100"/>
    </location>
</feature>
<proteinExistence type="predicted"/>
<name>A0A6N1X6D2_9BURK</name>
<feature type="transmembrane region" description="Helical" evidence="1">
    <location>
        <begin position="454"/>
        <end position="472"/>
    </location>
</feature>
<dbReference type="AlphaFoldDB" id="A0A6N1X6D2"/>
<keyword evidence="1" id="KW-0472">Membrane</keyword>
<keyword evidence="1" id="KW-0812">Transmembrane</keyword>
<dbReference type="Proteomes" id="UP000509579">
    <property type="component" value="Chromosome"/>
</dbReference>
<feature type="transmembrane region" description="Helical" evidence="1">
    <location>
        <begin position="484"/>
        <end position="502"/>
    </location>
</feature>
<dbReference type="GO" id="GO:0005886">
    <property type="term" value="C:plasma membrane"/>
    <property type="evidence" value="ECO:0007669"/>
    <property type="project" value="InterPro"/>
</dbReference>